<dbReference type="RefSeq" id="WP_127153872.1">
    <property type="nucleotide sequence ID" value="NZ_CP029042.1"/>
</dbReference>
<gene>
    <name evidence="1" type="ORF">DDE74_33015</name>
</gene>
<dbReference type="EMBL" id="CP029042">
    <property type="protein sequence ID" value="AZS75096.1"/>
    <property type="molecule type" value="Genomic_DNA"/>
</dbReference>
<dbReference type="Proteomes" id="UP000275579">
    <property type="component" value="Chromosome"/>
</dbReference>
<protein>
    <submittedName>
        <fullName evidence="1">Uncharacterized protein</fullName>
    </submittedName>
</protein>
<dbReference type="AlphaFoldDB" id="A0A3S9YJ74"/>
<evidence type="ECO:0000313" key="1">
    <source>
        <dbReference type="EMBL" id="AZS75096.1"/>
    </source>
</evidence>
<sequence>MKRTTLPRSAEGVRWDGLALRVDGPARPPLRAEVADGRRLVLFQADQVVLLARQRVTHRGVHYARTGHYTSPIPPLRAETARTYREACPDDDAWFARWAHHFASALRESGNGPLHEGDWQLMRGLPPRWDITPNWARLPQHDPAIGHITWFGYGDPEEDARDMLPLRPLPGPDTARVKAYRRQFREGVLPPVLLWWVSGLDTFLVLDGHDRLAAALAEHGRPHVLALGRELPDQWATRYAQPLISHHEEHVTGLERAHAECPPLVETLTRAADRRLGQQLHELVTAPDRTCAWPLPGGAPAWDALARQHAPGWHPDTEN</sequence>
<accession>A0A3S9YJ74</accession>
<reference evidence="1 2" key="1">
    <citation type="submission" date="2018-04" db="EMBL/GenBank/DDBJ databases">
        <title>Complete genome sequences of Streptomyces lydicus strain WYEC and characterization of antagonistic properties of biological control agents.</title>
        <authorList>
            <person name="Mariita R.M."/>
            <person name="Sello J.K."/>
        </authorList>
    </citation>
    <scope>NUCLEOTIDE SEQUENCE [LARGE SCALE GENOMIC DNA]</scope>
    <source>
        <strain evidence="1 2">WYEC 108</strain>
    </source>
</reference>
<name>A0A3S9YJ74_9ACTN</name>
<proteinExistence type="predicted"/>
<organism evidence="1 2">
    <name type="scientific">Streptomyces lydicus</name>
    <dbReference type="NCBI Taxonomy" id="47763"/>
    <lineage>
        <taxon>Bacteria</taxon>
        <taxon>Bacillati</taxon>
        <taxon>Actinomycetota</taxon>
        <taxon>Actinomycetes</taxon>
        <taxon>Kitasatosporales</taxon>
        <taxon>Streptomycetaceae</taxon>
        <taxon>Streptomyces</taxon>
    </lineage>
</organism>
<evidence type="ECO:0000313" key="2">
    <source>
        <dbReference type="Proteomes" id="UP000275579"/>
    </source>
</evidence>